<accession>A0A4T0FS85</accession>
<dbReference type="FunFam" id="3.40.50.1000:FF:000039">
    <property type="entry name" value="Phosphoglycolate phosphatase"/>
    <property type="match status" value="1"/>
</dbReference>
<dbReference type="AlphaFoldDB" id="A0A4T0FS85"/>
<dbReference type="SUPFAM" id="SSF56784">
    <property type="entry name" value="HAD-like"/>
    <property type="match status" value="1"/>
</dbReference>
<comment type="catalytic activity">
    <reaction evidence="2 5">
        <text>4-nitrophenyl phosphate + H2O = 4-nitrophenol + phosphate + H(+)</text>
        <dbReference type="Rhea" id="RHEA:21664"/>
        <dbReference type="ChEBI" id="CHEBI:15377"/>
        <dbReference type="ChEBI" id="CHEBI:15378"/>
        <dbReference type="ChEBI" id="CHEBI:43474"/>
        <dbReference type="ChEBI" id="CHEBI:57917"/>
        <dbReference type="ChEBI" id="CHEBI:61146"/>
        <dbReference type="EC" id="3.1.3.41"/>
    </reaction>
</comment>
<protein>
    <recommendedName>
        <fullName evidence="4 5">4-nitrophenylphosphatase</fullName>
        <shortName evidence="5">PNPPase</shortName>
        <ecNumber evidence="3 5">3.1.3.41</ecNumber>
    </recommendedName>
</protein>
<evidence type="ECO:0000256" key="7">
    <source>
        <dbReference type="PIRSR" id="PIRSR000915-2"/>
    </source>
</evidence>
<comment type="cofactor">
    <cofactor evidence="8">
        <name>Mg(2+)</name>
        <dbReference type="ChEBI" id="CHEBI:18420"/>
    </cofactor>
    <text evidence="8">Divalent metal ions. Mg(2+) is the most effective.</text>
</comment>
<feature type="active site" description="Proton donor" evidence="6">
    <location>
        <position position="44"/>
    </location>
</feature>
<evidence type="ECO:0000256" key="3">
    <source>
        <dbReference type="ARBA" id="ARBA00066659"/>
    </source>
</evidence>
<feature type="active site" description="Nucleophile" evidence="6">
    <location>
        <position position="42"/>
    </location>
</feature>
<comment type="caution">
    <text evidence="9">The sequence shown here is derived from an EMBL/GenBank/DDBJ whole genome shotgun (WGS) entry which is preliminary data.</text>
</comment>
<dbReference type="PIRSF" id="PIRSF000915">
    <property type="entry name" value="PGP-type_phosphatase"/>
    <property type="match status" value="1"/>
</dbReference>
<dbReference type="Gene3D" id="3.40.50.1000">
    <property type="entry name" value="HAD superfamily/HAD-like"/>
    <property type="match status" value="2"/>
</dbReference>
<dbReference type="GO" id="GO:0004035">
    <property type="term" value="F:alkaline phosphatase activity"/>
    <property type="evidence" value="ECO:0007669"/>
    <property type="project" value="UniProtKB-ARBA"/>
</dbReference>
<evidence type="ECO:0000256" key="4">
    <source>
        <dbReference type="ARBA" id="ARBA00069197"/>
    </source>
</evidence>
<gene>
    <name evidence="9" type="ORF">E3P99_01103</name>
</gene>
<keyword evidence="8" id="KW-0479">Metal-binding</keyword>
<evidence type="ECO:0000313" key="10">
    <source>
        <dbReference type="Proteomes" id="UP000310189"/>
    </source>
</evidence>
<keyword evidence="10" id="KW-1185">Reference proteome</keyword>
<evidence type="ECO:0000256" key="1">
    <source>
        <dbReference type="ARBA" id="ARBA00022801"/>
    </source>
</evidence>
<sequence length="314" mass="35074">MLFLSRFFLSCDLQQPSISEMHSPDLLQYDKLIDKFDTLLFDCDGVLWRGNELIPGSKEFVEKVRKAGKQVIFVTNNASNSRNQYKAKFDKLGINVERDEIFGSAYASAVYLKYNLKFPADKKVFVVGMKGLEEELESEGIQYIGGTDPKYNTITPDIDFNAIKSGLDKDVGAVVAGFDVMLNYTKLSYAYSYLTSKEHDVKFILTNDDSTFPQSCGLFPGSGAMSSPLVVSSKRKPTVVGKPNAPMLECILKQKQLNPDRTLMIGDRLNTDISFGQHGNVKTLLVLSGVSTPEDIEKEGIYPDYIARSLKHIR</sequence>
<dbReference type="Pfam" id="PF13242">
    <property type="entry name" value="Hydrolase_like"/>
    <property type="match status" value="1"/>
</dbReference>
<dbReference type="PANTHER" id="PTHR19288">
    <property type="entry name" value="4-NITROPHENYLPHOSPHATASE-RELATED"/>
    <property type="match status" value="1"/>
</dbReference>
<name>A0A4T0FS85_9BASI</name>
<evidence type="ECO:0000256" key="2">
    <source>
        <dbReference type="ARBA" id="ARBA00050247"/>
    </source>
</evidence>
<dbReference type="EMBL" id="SPNW01000012">
    <property type="protein sequence ID" value="TIA91419.1"/>
    <property type="molecule type" value="Genomic_DNA"/>
</dbReference>
<dbReference type="InterPro" id="IPR006349">
    <property type="entry name" value="PGP_euk"/>
</dbReference>
<feature type="binding site" evidence="7">
    <location>
        <position position="242"/>
    </location>
    <ligand>
        <name>substrate</name>
    </ligand>
</feature>
<dbReference type="InterPro" id="IPR036412">
    <property type="entry name" value="HAD-like_sf"/>
</dbReference>
<organism evidence="9 10">
    <name type="scientific">Wallemia hederae</name>
    <dbReference type="NCBI Taxonomy" id="1540922"/>
    <lineage>
        <taxon>Eukaryota</taxon>
        <taxon>Fungi</taxon>
        <taxon>Dikarya</taxon>
        <taxon>Basidiomycota</taxon>
        <taxon>Wallemiomycotina</taxon>
        <taxon>Wallemiomycetes</taxon>
        <taxon>Wallemiales</taxon>
        <taxon>Wallemiaceae</taxon>
        <taxon>Wallemia</taxon>
    </lineage>
</organism>
<dbReference type="GO" id="GO:0008967">
    <property type="term" value="F:phosphoglycolate phosphatase activity"/>
    <property type="evidence" value="ECO:0007669"/>
    <property type="project" value="TreeGrafter"/>
</dbReference>
<dbReference type="NCBIfam" id="TIGR01460">
    <property type="entry name" value="HAD-SF-IIA"/>
    <property type="match status" value="1"/>
</dbReference>
<evidence type="ECO:0000313" key="9">
    <source>
        <dbReference type="EMBL" id="TIA91419.1"/>
    </source>
</evidence>
<dbReference type="GO" id="GO:0005737">
    <property type="term" value="C:cytoplasm"/>
    <property type="evidence" value="ECO:0007669"/>
    <property type="project" value="TreeGrafter"/>
</dbReference>
<keyword evidence="1 5" id="KW-0378">Hydrolase</keyword>
<evidence type="ECO:0000256" key="5">
    <source>
        <dbReference type="PIRNR" id="PIRNR000915"/>
    </source>
</evidence>
<feature type="binding site" evidence="8">
    <location>
        <position position="44"/>
    </location>
    <ligand>
        <name>Mg(2+)</name>
        <dbReference type="ChEBI" id="CHEBI:18420"/>
    </ligand>
</feature>
<feature type="binding site" evidence="8">
    <location>
        <position position="42"/>
    </location>
    <ligand>
        <name>Mg(2+)</name>
        <dbReference type="ChEBI" id="CHEBI:18420"/>
    </ligand>
</feature>
<reference evidence="9 10" key="1">
    <citation type="submission" date="2019-03" db="EMBL/GenBank/DDBJ databases">
        <title>Sequencing 23 genomes of Wallemia ichthyophaga.</title>
        <authorList>
            <person name="Gostincar C."/>
        </authorList>
    </citation>
    <scope>NUCLEOTIDE SEQUENCE [LARGE SCALE GENOMIC DNA]</scope>
    <source>
        <strain evidence="9 10">EXF-5753</strain>
    </source>
</reference>
<evidence type="ECO:0000256" key="6">
    <source>
        <dbReference type="PIRSR" id="PIRSR000915-1"/>
    </source>
</evidence>
<dbReference type="EC" id="3.1.3.41" evidence="3 5"/>
<dbReference type="InterPro" id="IPR023214">
    <property type="entry name" value="HAD_sf"/>
</dbReference>
<dbReference type="OrthoDB" id="413953at2759"/>
<proteinExistence type="predicted"/>
<keyword evidence="8" id="KW-0460">Magnesium</keyword>
<dbReference type="GO" id="GO:0046872">
    <property type="term" value="F:metal ion binding"/>
    <property type="evidence" value="ECO:0007669"/>
    <property type="project" value="UniProtKB-KW"/>
</dbReference>
<feature type="binding site" evidence="8">
    <location>
        <position position="267"/>
    </location>
    <ligand>
        <name>Mg(2+)</name>
        <dbReference type="ChEBI" id="CHEBI:18420"/>
    </ligand>
</feature>
<dbReference type="NCBIfam" id="TIGR01452">
    <property type="entry name" value="PGP_euk"/>
    <property type="match status" value="1"/>
</dbReference>
<evidence type="ECO:0000256" key="8">
    <source>
        <dbReference type="PIRSR" id="PIRSR000915-3"/>
    </source>
</evidence>
<dbReference type="Proteomes" id="UP000310189">
    <property type="component" value="Unassembled WGS sequence"/>
</dbReference>
<dbReference type="Pfam" id="PF13344">
    <property type="entry name" value="Hydrolase_6"/>
    <property type="match status" value="1"/>
</dbReference>
<dbReference type="PANTHER" id="PTHR19288:SF46">
    <property type="entry name" value="HALOACID DEHALOGENASE-LIKE HYDROLASE DOMAIN-CONTAINING PROTEIN 2"/>
    <property type="match status" value="1"/>
</dbReference>
<dbReference type="InterPro" id="IPR006357">
    <property type="entry name" value="HAD-SF_hydro_IIA"/>
</dbReference>